<organism evidence="2 3">
    <name type="scientific">Hydrobacter penzbergensis</name>
    <dbReference type="NCBI Taxonomy" id="1235997"/>
    <lineage>
        <taxon>Bacteria</taxon>
        <taxon>Pseudomonadati</taxon>
        <taxon>Bacteroidota</taxon>
        <taxon>Chitinophagia</taxon>
        <taxon>Chitinophagales</taxon>
        <taxon>Chitinophagaceae</taxon>
        <taxon>Hydrobacter</taxon>
    </lineage>
</organism>
<keyword evidence="3" id="KW-1185">Reference proteome</keyword>
<dbReference type="NCBIfam" id="NF047658">
    <property type="entry name" value="HYC_CC_PP"/>
    <property type="match status" value="1"/>
</dbReference>
<evidence type="ECO:0000313" key="3">
    <source>
        <dbReference type="Proteomes" id="UP000198711"/>
    </source>
</evidence>
<gene>
    <name evidence="2" type="ORF">SAMN05444410_103177</name>
</gene>
<dbReference type="InterPro" id="IPR058060">
    <property type="entry name" value="HYC_CC_PP"/>
</dbReference>
<name>A0A8X8IFS5_9BACT</name>
<keyword evidence="1" id="KW-0732">Signal</keyword>
<reference evidence="2 3" key="1">
    <citation type="submission" date="2016-10" db="EMBL/GenBank/DDBJ databases">
        <authorList>
            <person name="Varghese N."/>
            <person name="Submissions S."/>
        </authorList>
    </citation>
    <scope>NUCLEOTIDE SEQUENCE [LARGE SCALE GENOMIC DNA]</scope>
    <source>
        <strain evidence="2 3">DSM 25353</strain>
    </source>
</reference>
<proteinExistence type="predicted"/>
<evidence type="ECO:0000313" key="2">
    <source>
        <dbReference type="EMBL" id="SDW51835.1"/>
    </source>
</evidence>
<sequence length="132" mass="14593">MKKFIAAILAVLYLGTSSGATIHMHYCMGKLADWGLGDKQSKTCGKCGMEKTNKKDNGCCKDEQKFLKNNSDQKIAESSFQFNLLQGVALLADYIEIPFTPIPSVAEENPNSNSPPRTQAVPVYIRNCVFRI</sequence>
<dbReference type="Pfam" id="PF26622">
    <property type="entry name" value="DUF8199"/>
    <property type="match status" value="1"/>
</dbReference>
<dbReference type="InterPro" id="IPR058512">
    <property type="entry name" value="DUF8199"/>
</dbReference>
<feature type="signal peptide" evidence="1">
    <location>
        <begin position="1"/>
        <end position="22"/>
    </location>
</feature>
<comment type="caution">
    <text evidence="2">The sequence shown here is derived from an EMBL/GenBank/DDBJ whole genome shotgun (WGS) entry which is preliminary data.</text>
</comment>
<evidence type="ECO:0000256" key="1">
    <source>
        <dbReference type="SAM" id="SignalP"/>
    </source>
</evidence>
<dbReference type="Proteomes" id="UP000198711">
    <property type="component" value="Unassembled WGS sequence"/>
</dbReference>
<dbReference type="AlphaFoldDB" id="A0A8X8IFS5"/>
<accession>A0A8X8IFS5</accession>
<protein>
    <submittedName>
        <fullName evidence="2">Uncharacterized protein</fullName>
    </submittedName>
</protein>
<feature type="chain" id="PRO_5036446491" evidence="1">
    <location>
        <begin position="23"/>
        <end position="132"/>
    </location>
</feature>
<dbReference type="EMBL" id="FNNO01000003">
    <property type="protein sequence ID" value="SDW51835.1"/>
    <property type="molecule type" value="Genomic_DNA"/>
</dbReference>